<reference evidence="1" key="1">
    <citation type="journal article" date="2019" name="Sci. Rep.">
        <title>Draft genome of Tanacetum cinerariifolium, the natural source of mosquito coil.</title>
        <authorList>
            <person name="Yamashiro T."/>
            <person name="Shiraishi A."/>
            <person name="Satake H."/>
            <person name="Nakayama K."/>
        </authorList>
    </citation>
    <scope>NUCLEOTIDE SEQUENCE</scope>
</reference>
<dbReference type="AlphaFoldDB" id="A0A699GQJ4"/>
<protein>
    <submittedName>
        <fullName evidence="1">Uncharacterized protein</fullName>
    </submittedName>
</protein>
<organism evidence="1">
    <name type="scientific">Tanacetum cinerariifolium</name>
    <name type="common">Dalmatian daisy</name>
    <name type="synonym">Chrysanthemum cinerariifolium</name>
    <dbReference type="NCBI Taxonomy" id="118510"/>
    <lineage>
        <taxon>Eukaryota</taxon>
        <taxon>Viridiplantae</taxon>
        <taxon>Streptophyta</taxon>
        <taxon>Embryophyta</taxon>
        <taxon>Tracheophyta</taxon>
        <taxon>Spermatophyta</taxon>
        <taxon>Magnoliopsida</taxon>
        <taxon>eudicotyledons</taxon>
        <taxon>Gunneridae</taxon>
        <taxon>Pentapetalae</taxon>
        <taxon>asterids</taxon>
        <taxon>campanulids</taxon>
        <taxon>Asterales</taxon>
        <taxon>Asteraceae</taxon>
        <taxon>Asteroideae</taxon>
        <taxon>Anthemideae</taxon>
        <taxon>Anthemidinae</taxon>
        <taxon>Tanacetum</taxon>
    </lineage>
</organism>
<dbReference type="EMBL" id="BKCJ010023587">
    <property type="protein sequence ID" value="GEV44033.1"/>
    <property type="molecule type" value="Genomic_DNA"/>
</dbReference>
<comment type="caution">
    <text evidence="1">The sequence shown here is derived from an EMBL/GenBank/DDBJ whole genome shotgun (WGS) entry which is preliminary data.</text>
</comment>
<accession>A0A699GQJ4</accession>
<sequence length="149" mass="17083">MMDVFESMKSDLDTTWKRNEILNDQLLEATLKHDVEKCVLMCNDFVNVTSLDKIKKVKRESIDVQKNLHKRIKILEYDVQRGCDLLTGVRESNLYTISISDTAASSPICLMGKSKKAHPPKMVPTHSKLELIHMDLCVPMMVESIYKTL</sequence>
<evidence type="ECO:0000313" key="1">
    <source>
        <dbReference type="EMBL" id="GEV44033.1"/>
    </source>
</evidence>
<proteinExistence type="predicted"/>
<gene>
    <name evidence="1" type="ORF">Tci_116010</name>
</gene>
<name>A0A699GQJ4_TANCI</name>